<evidence type="ECO:0000313" key="11">
    <source>
        <dbReference type="Proteomes" id="UP000039865"/>
    </source>
</evidence>
<evidence type="ECO:0000313" key="10">
    <source>
        <dbReference type="EMBL" id="CDW73964.1"/>
    </source>
</evidence>
<dbReference type="GO" id="GO:0051087">
    <property type="term" value="F:protein-folding chaperone binding"/>
    <property type="evidence" value="ECO:0007669"/>
    <property type="project" value="TreeGrafter"/>
</dbReference>
<dbReference type="AlphaFoldDB" id="A0A077ZVR4"/>
<feature type="coiled-coil region" evidence="7">
    <location>
        <begin position="313"/>
        <end position="347"/>
    </location>
</feature>
<evidence type="ECO:0000256" key="3">
    <source>
        <dbReference type="ARBA" id="ARBA00022792"/>
    </source>
</evidence>
<dbReference type="InterPro" id="IPR032710">
    <property type="entry name" value="NTF2-like_dom_sf"/>
</dbReference>
<feature type="domain" description="Tim44-like" evidence="9">
    <location>
        <begin position="448"/>
        <end position="600"/>
    </location>
</feature>
<keyword evidence="4" id="KW-0809">Transit peptide</keyword>
<keyword evidence="6" id="KW-0472">Membrane</keyword>
<comment type="similarity">
    <text evidence="2">Belongs to the Tim44 family.</text>
</comment>
<comment type="subcellular location">
    <subcellularLocation>
        <location evidence="1">Mitochondrion inner membrane</location>
    </subcellularLocation>
</comment>
<dbReference type="OMA" id="WEIVEFN"/>
<evidence type="ECO:0000256" key="4">
    <source>
        <dbReference type="ARBA" id="ARBA00022946"/>
    </source>
</evidence>
<feature type="region of interest" description="Disordered" evidence="8">
    <location>
        <begin position="1"/>
        <end position="37"/>
    </location>
</feature>
<name>A0A077ZVR4_STYLE</name>
<organism evidence="10 11">
    <name type="scientific">Stylonychia lemnae</name>
    <name type="common">Ciliate</name>
    <dbReference type="NCBI Taxonomy" id="5949"/>
    <lineage>
        <taxon>Eukaryota</taxon>
        <taxon>Sar</taxon>
        <taxon>Alveolata</taxon>
        <taxon>Ciliophora</taxon>
        <taxon>Intramacronucleata</taxon>
        <taxon>Spirotrichea</taxon>
        <taxon>Stichotrichia</taxon>
        <taxon>Sporadotrichida</taxon>
        <taxon>Oxytrichidae</taxon>
        <taxon>Stylonychinae</taxon>
        <taxon>Stylonychia</taxon>
    </lineage>
</organism>
<evidence type="ECO:0000256" key="8">
    <source>
        <dbReference type="SAM" id="MobiDB-lite"/>
    </source>
</evidence>
<feature type="compositionally biased region" description="Basic and acidic residues" evidence="8">
    <location>
        <begin position="134"/>
        <end position="217"/>
    </location>
</feature>
<evidence type="ECO:0000256" key="2">
    <source>
        <dbReference type="ARBA" id="ARBA00009597"/>
    </source>
</evidence>
<dbReference type="OrthoDB" id="290974at2759"/>
<evidence type="ECO:0000259" key="9">
    <source>
        <dbReference type="Pfam" id="PF04280"/>
    </source>
</evidence>
<dbReference type="GO" id="GO:0030150">
    <property type="term" value="P:protein import into mitochondrial matrix"/>
    <property type="evidence" value="ECO:0007669"/>
    <property type="project" value="TreeGrafter"/>
</dbReference>
<dbReference type="InterPro" id="IPR007379">
    <property type="entry name" value="Tim44-like_dom"/>
</dbReference>
<evidence type="ECO:0000256" key="1">
    <source>
        <dbReference type="ARBA" id="ARBA00004273"/>
    </source>
</evidence>
<feature type="region of interest" description="Disordered" evidence="8">
    <location>
        <begin position="123"/>
        <end position="273"/>
    </location>
</feature>
<dbReference type="PANTHER" id="PTHR10721:SF1">
    <property type="entry name" value="MITOCHONDRIAL IMPORT INNER MEMBRANE TRANSLOCASE SUBUNIT TIM44"/>
    <property type="match status" value="1"/>
</dbReference>
<keyword evidence="7" id="KW-0175">Coiled coil</keyword>
<dbReference type="GO" id="GO:0005743">
    <property type="term" value="C:mitochondrial inner membrane"/>
    <property type="evidence" value="ECO:0007669"/>
    <property type="project" value="UniProtKB-SubCell"/>
</dbReference>
<protein>
    <recommendedName>
        <fullName evidence="9">Tim44-like domain-containing protein</fullName>
    </recommendedName>
</protein>
<dbReference type="Pfam" id="PF04280">
    <property type="entry name" value="Tim44"/>
    <property type="match status" value="1"/>
</dbReference>
<dbReference type="InterPro" id="IPR039544">
    <property type="entry name" value="Tim44-like"/>
</dbReference>
<sequence>MHQFQSVQLRFMSMENKPQESNDQNKNKDYEKSFEDLLGKQKVSEEELRLRDELLKQKEEQEKAAKIKYQSDKAQFEQKKQQEFEDLLSGKKKATDDMTLGELFKNFYGKVKEVDTTHYVNSAKSSLNSFSAKLEQRRQDALKAKEEKQKQEAEQKAHDEQLNNEKKKEEAAQKAQEVKQEEVKEQQRQEEQVQKQQAHEEQVKEKKVEEQQPKEAEQQQQQQAQEQQSQEKQEDQKQEQEQEKKEEQEQEQKEEVKRDPLHRRIRQGISEKANNVSEKIESKFPKAHAVTKKSVLYIAQVWEETFPDEQNKIKKKMMQRKTSAAEREQLEKRLKELEELQANGEGEFDENDVPDWKKGALVVSDQQEPEEKKGFIRSQADKLKSRIAQTDMAKSIAESEQYKSIKHIQNQYKEFQQALKEQVEETQNPFVQGTRRIADVVTSESSCARAIQEMQKYDKTFDLQDLNIEFQEIFKEFFCNYLSGNVEYLEKVCGGPGLAITKSECKRREAEGWKYRYTDVLDCGAVNFLGGTVQERGIPQFTFTIMVQEIDCKVDVKDENKIKDGDDNRILSATYRVALARHDEPDLALTGHYWEIVEFNKVGELQQIV</sequence>
<evidence type="ECO:0000256" key="5">
    <source>
        <dbReference type="ARBA" id="ARBA00023128"/>
    </source>
</evidence>
<keyword evidence="5" id="KW-0496">Mitochondrion</keyword>
<feature type="compositionally biased region" description="Low complexity" evidence="8">
    <location>
        <begin position="218"/>
        <end position="228"/>
    </location>
</feature>
<dbReference type="PANTHER" id="PTHR10721">
    <property type="entry name" value="MITOCHONDRIAL IMPORT INNER MEMBRANE TRANSLOCASE SUBUNIT TIM44"/>
    <property type="match status" value="1"/>
</dbReference>
<dbReference type="SUPFAM" id="SSF54427">
    <property type="entry name" value="NTF2-like"/>
    <property type="match status" value="1"/>
</dbReference>
<feature type="coiled-coil region" evidence="7">
    <location>
        <begin position="40"/>
        <end position="75"/>
    </location>
</feature>
<keyword evidence="3" id="KW-0999">Mitochondrion inner membrane</keyword>
<dbReference type="EMBL" id="CCKQ01002852">
    <property type="protein sequence ID" value="CDW73964.1"/>
    <property type="molecule type" value="Genomic_DNA"/>
</dbReference>
<feature type="compositionally biased region" description="Basic and acidic residues" evidence="8">
    <location>
        <begin position="17"/>
        <end position="37"/>
    </location>
</feature>
<proteinExistence type="inferred from homology"/>
<keyword evidence="11" id="KW-1185">Reference proteome</keyword>
<accession>A0A077ZVR4</accession>
<dbReference type="InParanoid" id="A0A077ZVR4"/>
<evidence type="ECO:0000256" key="6">
    <source>
        <dbReference type="ARBA" id="ARBA00023136"/>
    </source>
</evidence>
<gene>
    <name evidence="10" type="primary">Contig484.g531</name>
    <name evidence="10" type="ORF">STYLEM_2954</name>
</gene>
<dbReference type="Proteomes" id="UP000039865">
    <property type="component" value="Unassembled WGS sequence"/>
</dbReference>
<feature type="compositionally biased region" description="Basic and acidic residues" evidence="8">
    <location>
        <begin position="229"/>
        <end position="259"/>
    </location>
</feature>
<evidence type="ECO:0000256" key="7">
    <source>
        <dbReference type="SAM" id="Coils"/>
    </source>
</evidence>
<reference evidence="10 11" key="1">
    <citation type="submission" date="2014-06" db="EMBL/GenBank/DDBJ databases">
        <authorList>
            <person name="Swart Estienne"/>
        </authorList>
    </citation>
    <scope>NUCLEOTIDE SEQUENCE [LARGE SCALE GENOMIC DNA]</scope>
    <source>
        <strain evidence="10 11">130c</strain>
    </source>
</reference>
<dbReference type="Gene3D" id="3.10.450.240">
    <property type="match status" value="1"/>
</dbReference>